<protein>
    <submittedName>
        <fullName evidence="2">ADP-ribosylglycohydrolase family protein</fullName>
        <ecNumber evidence="2">3.2.2.-</ecNumber>
    </submittedName>
</protein>
<dbReference type="RefSeq" id="WP_348788350.1">
    <property type="nucleotide sequence ID" value="NZ_CP157390.1"/>
</dbReference>
<dbReference type="EC" id="3.2.2.-" evidence="2"/>
<dbReference type="PANTHER" id="PTHR16222">
    <property type="entry name" value="ADP-RIBOSYLGLYCOHYDROLASE"/>
    <property type="match status" value="1"/>
</dbReference>
<sequence>MLRLSWTQPEDLLPHAFVAAELDGRAVGDLRERWVAAGGPSAAPVSGATPQPAPEQLRRLARELLAEVDQRPDPAALVAAEPDDLEAILAAAPGAQPGAPVAADRADRLADDALDDRVLGAWRGRAAGCLLGKPVEKLPLEGIRAIARSTGNWPVASYFTEVGLEKKIAARYPWNRRSRPTSLVENIDGMPEDDDMNFPLIALQLLETAGRGFTTDAVAQAWLDALPGGRVFTAERVVYRNLLDGYEPEVAGRVQNPFRDWIGAQIRTDVYGWATPGDPVAAARLAWTDARLSHGRNGVYGAMFAAAACSAAVAGARIDGVLAAGLSVVPSGSRYAAAVRRGAELAAGDPDDEAAVDALHAEFGHLHWVHVLNNAALLAFALVRGDGDFQRTITLAVSGGWDTDSVGATAGSIAGALTGASALPARWIDPLHDRLATSVPGFSDVRFADLARRTRAVAA</sequence>
<dbReference type="Pfam" id="PF03747">
    <property type="entry name" value="ADP_ribosyl_GH"/>
    <property type="match status" value="1"/>
</dbReference>
<evidence type="ECO:0000256" key="1">
    <source>
        <dbReference type="PIRSR" id="PIRSR605502-1"/>
    </source>
</evidence>
<dbReference type="EMBL" id="CP157390">
    <property type="protein sequence ID" value="XBM48399.1"/>
    <property type="molecule type" value="Genomic_DNA"/>
</dbReference>
<comment type="cofactor">
    <cofactor evidence="1">
        <name>Mg(2+)</name>
        <dbReference type="ChEBI" id="CHEBI:18420"/>
    </cofactor>
    <text evidence="1">Binds 2 magnesium ions per subunit.</text>
</comment>
<dbReference type="PANTHER" id="PTHR16222:SF12">
    <property type="entry name" value="ADP-RIBOSYLGLYCOHYDROLASE-RELATED"/>
    <property type="match status" value="1"/>
</dbReference>
<dbReference type="InterPro" id="IPR050792">
    <property type="entry name" value="ADP-ribosylglycohydrolase"/>
</dbReference>
<keyword evidence="1" id="KW-0460">Magnesium</keyword>
<reference evidence="2" key="1">
    <citation type="submission" date="2024-05" db="EMBL/GenBank/DDBJ databases">
        <title>The Natural Products Discovery Center: Release of the First 8490 Sequenced Strains for Exploring Actinobacteria Biosynthetic Diversity.</title>
        <authorList>
            <person name="Kalkreuter E."/>
            <person name="Kautsar S.A."/>
            <person name="Yang D."/>
            <person name="Bader C.D."/>
            <person name="Teijaro C.N."/>
            <person name="Fluegel L."/>
            <person name="Davis C.M."/>
            <person name="Simpson J.R."/>
            <person name="Lauterbach L."/>
            <person name="Steele A.D."/>
            <person name="Gui C."/>
            <person name="Meng S."/>
            <person name="Li G."/>
            <person name="Viehrig K."/>
            <person name="Ye F."/>
            <person name="Su P."/>
            <person name="Kiefer A.F."/>
            <person name="Nichols A."/>
            <person name="Cepeda A.J."/>
            <person name="Yan W."/>
            <person name="Fan B."/>
            <person name="Jiang Y."/>
            <person name="Adhikari A."/>
            <person name="Zheng C.-J."/>
            <person name="Schuster L."/>
            <person name="Cowan T.M."/>
            <person name="Smanski M.J."/>
            <person name="Chevrette M.G."/>
            <person name="de Carvalho L.P.S."/>
            <person name="Shen B."/>
        </authorList>
    </citation>
    <scope>NUCLEOTIDE SEQUENCE</scope>
    <source>
        <strain evidence="2">NPDC080035</strain>
    </source>
</reference>
<dbReference type="SUPFAM" id="SSF101478">
    <property type="entry name" value="ADP-ribosylglycohydrolase"/>
    <property type="match status" value="1"/>
</dbReference>
<gene>
    <name evidence="2" type="ORF">AAME72_00740</name>
</gene>
<dbReference type="Gene3D" id="1.10.4080.10">
    <property type="entry name" value="ADP-ribosylation/Crystallin J1"/>
    <property type="match status" value="1"/>
</dbReference>
<accession>A0AAU7GCK4</accession>
<dbReference type="AlphaFoldDB" id="A0AAU7GCK4"/>
<proteinExistence type="predicted"/>
<evidence type="ECO:0000313" key="2">
    <source>
        <dbReference type="EMBL" id="XBM48399.1"/>
    </source>
</evidence>
<organism evidence="2">
    <name type="scientific">Leifsonia sp. NPDC080035</name>
    <dbReference type="NCBI Taxonomy" id="3143936"/>
    <lineage>
        <taxon>Bacteria</taxon>
        <taxon>Bacillati</taxon>
        <taxon>Actinomycetota</taxon>
        <taxon>Actinomycetes</taxon>
        <taxon>Micrococcales</taxon>
        <taxon>Microbacteriaceae</taxon>
        <taxon>Leifsonia</taxon>
    </lineage>
</organism>
<keyword evidence="2" id="KW-0378">Hydrolase</keyword>
<dbReference type="GO" id="GO:0046872">
    <property type="term" value="F:metal ion binding"/>
    <property type="evidence" value="ECO:0007669"/>
    <property type="project" value="UniProtKB-KW"/>
</dbReference>
<feature type="binding site" evidence="1">
    <location>
        <position position="405"/>
    </location>
    <ligand>
        <name>Mg(2+)</name>
        <dbReference type="ChEBI" id="CHEBI:18420"/>
        <label>1</label>
    </ligand>
</feature>
<name>A0AAU7GCK4_9MICO</name>
<dbReference type="InterPro" id="IPR005502">
    <property type="entry name" value="Ribosyl_crysJ1"/>
</dbReference>
<keyword evidence="2" id="KW-0326">Glycosidase</keyword>
<keyword evidence="1" id="KW-0479">Metal-binding</keyword>
<feature type="binding site" evidence="1">
    <location>
        <position position="402"/>
    </location>
    <ligand>
        <name>Mg(2+)</name>
        <dbReference type="ChEBI" id="CHEBI:18420"/>
        <label>1</label>
    </ligand>
</feature>
<dbReference type="InterPro" id="IPR036705">
    <property type="entry name" value="Ribosyl_crysJ1_sf"/>
</dbReference>
<dbReference type="GO" id="GO:0016798">
    <property type="term" value="F:hydrolase activity, acting on glycosyl bonds"/>
    <property type="evidence" value="ECO:0007669"/>
    <property type="project" value="UniProtKB-KW"/>
</dbReference>
<feature type="binding site" evidence="1">
    <location>
        <position position="404"/>
    </location>
    <ligand>
        <name>Mg(2+)</name>
        <dbReference type="ChEBI" id="CHEBI:18420"/>
        <label>1</label>
    </ligand>
</feature>